<dbReference type="HOGENOM" id="CLU_438740_0_0_1"/>
<dbReference type="STRING" id="1279085.S0DV30"/>
<evidence type="ECO:0000313" key="3">
    <source>
        <dbReference type="Proteomes" id="UP000016800"/>
    </source>
</evidence>
<dbReference type="RefSeq" id="XP_023428401.1">
    <property type="nucleotide sequence ID" value="XM_023575176.1"/>
</dbReference>
<feature type="compositionally biased region" description="Polar residues" evidence="1">
    <location>
        <begin position="558"/>
        <end position="568"/>
    </location>
</feature>
<proteinExistence type="predicted"/>
<evidence type="ECO:0000313" key="2">
    <source>
        <dbReference type="EMBL" id="CCT66320.1"/>
    </source>
</evidence>
<dbReference type="VEuPathDB" id="FungiDB:FFUJ_03339"/>
<organism evidence="2 3">
    <name type="scientific">Gibberella fujikuroi (strain CBS 195.34 / IMI 58289 / NRRL A-6831)</name>
    <name type="common">Bakanae and foot rot disease fungus</name>
    <name type="synonym">Fusarium fujikuroi</name>
    <dbReference type="NCBI Taxonomy" id="1279085"/>
    <lineage>
        <taxon>Eukaryota</taxon>
        <taxon>Fungi</taxon>
        <taxon>Dikarya</taxon>
        <taxon>Ascomycota</taxon>
        <taxon>Pezizomycotina</taxon>
        <taxon>Sordariomycetes</taxon>
        <taxon>Hypocreomycetidae</taxon>
        <taxon>Hypocreales</taxon>
        <taxon>Nectriaceae</taxon>
        <taxon>Fusarium</taxon>
        <taxon>Fusarium fujikuroi species complex</taxon>
    </lineage>
</organism>
<protein>
    <submittedName>
        <fullName evidence="2">Uncharacterized protein</fullName>
    </submittedName>
</protein>
<feature type="region of interest" description="Disordered" evidence="1">
    <location>
        <begin position="211"/>
        <end position="251"/>
    </location>
</feature>
<dbReference type="AlphaFoldDB" id="S0DV30"/>
<feature type="compositionally biased region" description="Basic and acidic residues" evidence="1">
    <location>
        <begin position="423"/>
        <end position="449"/>
    </location>
</feature>
<feature type="region of interest" description="Disordered" evidence="1">
    <location>
        <begin position="401"/>
        <end position="634"/>
    </location>
</feature>
<feature type="region of interest" description="Disordered" evidence="1">
    <location>
        <begin position="296"/>
        <end position="319"/>
    </location>
</feature>
<dbReference type="EMBL" id="HF679025">
    <property type="protein sequence ID" value="CCT66320.1"/>
    <property type="molecule type" value="Genomic_DNA"/>
</dbReference>
<accession>S0DV30</accession>
<feature type="compositionally biased region" description="Polar residues" evidence="1">
    <location>
        <begin position="468"/>
        <end position="484"/>
    </location>
</feature>
<gene>
    <name evidence="2" type="ORF">FFUJ_03339</name>
</gene>
<reference evidence="3" key="1">
    <citation type="journal article" date="2013" name="PLoS Pathog.">
        <title>Deciphering the cryptic genome: genome-wide analyses of the rice pathogen Fusarium fujikuroi reveal complex regulation of secondary metabolism and novel metabolites.</title>
        <authorList>
            <person name="Wiemann P."/>
            <person name="Sieber C.M."/>
            <person name="von Bargen K.W."/>
            <person name="Studt L."/>
            <person name="Niehaus E.M."/>
            <person name="Espino J.J."/>
            <person name="Huss K."/>
            <person name="Michielse C.B."/>
            <person name="Albermann S."/>
            <person name="Wagner D."/>
            <person name="Bergner S.V."/>
            <person name="Connolly L.R."/>
            <person name="Fischer A."/>
            <person name="Reuter G."/>
            <person name="Kleigrewe K."/>
            <person name="Bald T."/>
            <person name="Wingfield B.D."/>
            <person name="Ophir R."/>
            <person name="Freeman S."/>
            <person name="Hippler M."/>
            <person name="Smith K.M."/>
            <person name="Brown D.W."/>
            <person name="Proctor R.H."/>
            <person name="Munsterkotter M."/>
            <person name="Freitag M."/>
            <person name="Humpf H.U."/>
            <person name="Guldener U."/>
            <person name="Tudzynski B."/>
        </authorList>
    </citation>
    <scope>NUCLEOTIDE SEQUENCE [LARGE SCALE GENOMIC DNA]</scope>
    <source>
        <strain evidence="3">CBS 195.34 / IMI 58289 / NRRL A-6831</strain>
    </source>
</reference>
<feature type="region of interest" description="Disordered" evidence="1">
    <location>
        <begin position="119"/>
        <end position="196"/>
    </location>
</feature>
<evidence type="ECO:0000256" key="1">
    <source>
        <dbReference type="SAM" id="MobiDB-lite"/>
    </source>
</evidence>
<feature type="region of interest" description="Disordered" evidence="1">
    <location>
        <begin position="654"/>
        <end position="727"/>
    </location>
</feature>
<name>S0DV30_GIBF5</name>
<keyword evidence="3" id="KW-1185">Reference proteome</keyword>
<feature type="region of interest" description="Disordered" evidence="1">
    <location>
        <begin position="1"/>
        <end position="25"/>
    </location>
</feature>
<dbReference type="Proteomes" id="UP000016800">
    <property type="component" value="Chromosome III"/>
</dbReference>
<feature type="compositionally biased region" description="Polar residues" evidence="1">
    <location>
        <begin position="595"/>
        <end position="607"/>
    </location>
</feature>
<sequence>MLPSESFMSSYLDSTNRSRTASSTEKCQDAIDILEQYGISRPSGWFSDGDAGTPDQIKQTKSMFSQICHSCGNPLAFERYCSHCGHDSCMKCTGETPGQPLGHRVLNSSIQYQEHSFIDKIPELPTQSEYPESERTRTTRTTVDTAHRRKLSRFASEPDTPKTSSRTKAQSRQRPKPDHITLKPTRKKTIAAPTEISSSVKNNPFFVADRGMKKEAPEPEITTRSVQVERKPRPSDCVPNRLKSSSPRVSHIEEQCSDPGCRATHDGHHPTRHSIGCATRRSLGAQVVESNDLDIIDTNEHDPREKKHTQSLKDSSSRSKLQMKIDQLYHHGQDLHHSQHIMEHLSAGVQTLESSTDEKLTNGQDGRMRADGYRLRVQSQPGIDHFLSRDETVTVAKDTIEHNLNKEPAVPDEIEPQPPNLTDYHKGDRHPSPKSHEPHDDTQPKDAHWIKHPINNNKTHDAPRDYTGTLNSQTASEKPVSQSKGPKKGVDTSTEANERIAPQAQNKSLSEKGHNADLNSKKRVGKVDEPVLESKIMLKSAPRINNDTGRPKAEATEQPRSQQLTPSHVENWRRELSSVNSRTPLPEKDWKDSCFNCNPTQSSSPKQTEGGFQIFVEDESHNKTENELSAAFESPMPRLKVKDIEHSLARKSVEQLLAKSPQSQEIAAEEPKSTRPPSITEDQSRNDSEMSTLIYDPRPSQVEELGLESGRPSPAKQAQGVCSHPNGDVDIEGLTVVMHLRGKDDLVINTDLKDGLQEHMRPR</sequence>
<dbReference type="GeneID" id="35396821"/>